<dbReference type="InterPro" id="IPR015797">
    <property type="entry name" value="NUDIX_hydrolase-like_dom_sf"/>
</dbReference>
<dbReference type="PRINTS" id="PR00502">
    <property type="entry name" value="NUDIXFAMILY"/>
</dbReference>
<dbReference type="EMBL" id="BMYX01000024">
    <property type="protein sequence ID" value="GGY27156.1"/>
    <property type="molecule type" value="Genomic_DNA"/>
</dbReference>
<dbReference type="GO" id="GO:0046872">
    <property type="term" value="F:metal ion binding"/>
    <property type="evidence" value="ECO:0007669"/>
    <property type="project" value="UniProtKB-KW"/>
</dbReference>
<dbReference type="SUPFAM" id="SSF55811">
    <property type="entry name" value="Nudix"/>
    <property type="match status" value="1"/>
</dbReference>
<dbReference type="InterPro" id="IPR036206">
    <property type="entry name" value="ThiamineP_synth_sf"/>
</dbReference>
<dbReference type="SUPFAM" id="SSF51391">
    <property type="entry name" value="Thiamin phosphate synthase"/>
    <property type="match status" value="1"/>
</dbReference>
<dbReference type="InterPro" id="IPR020476">
    <property type="entry name" value="Nudix_hydrolase"/>
</dbReference>
<comment type="similarity">
    <text evidence="2">Belongs to the Nudix hydrolase family.</text>
</comment>
<dbReference type="PANTHER" id="PTHR47707:SF1">
    <property type="entry name" value="NUDIX HYDROLASE FAMILY PROTEIN"/>
    <property type="match status" value="1"/>
</dbReference>
<dbReference type="PROSITE" id="PS51462">
    <property type="entry name" value="NUDIX"/>
    <property type="match status" value="1"/>
</dbReference>
<evidence type="ECO:0000313" key="18">
    <source>
        <dbReference type="EMBL" id="GGY27156.1"/>
    </source>
</evidence>
<organism evidence="18 19">
    <name type="scientific">Paludibacterium paludis</name>
    <dbReference type="NCBI Taxonomy" id="1225769"/>
    <lineage>
        <taxon>Bacteria</taxon>
        <taxon>Pseudomonadati</taxon>
        <taxon>Pseudomonadota</taxon>
        <taxon>Betaproteobacteria</taxon>
        <taxon>Neisseriales</taxon>
        <taxon>Chromobacteriaceae</taxon>
        <taxon>Paludibacterium</taxon>
    </lineage>
</organism>
<dbReference type="Gene3D" id="3.20.20.70">
    <property type="entry name" value="Aldolase class I"/>
    <property type="match status" value="1"/>
</dbReference>
<evidence type="ECO:0000256" key="10">
    <source>
        <dbReference type="ARBA" id="ARBA00035861"/>
    </source>
</evidence>
<accession>A0A918P7C3</accession>
<comment type="caution">
    <text evidence="18">The sequence shown here is derived from an EMBL/GenBank/DDBJ whole genome shotgun (WGS) entry which is preliminary data.</text>
</comment>
<proteinExistence type="inferred from homology"/>
<dbReference type="InterPro" id="IPR013785">
    <property type="entry name" value="Aldolase_TIM"/>
</dbReference>
<dbReference type="GO" id="GO:0008413">
    <property type="term" value="F:8-oxo-7,8-dihydroguanosine triphosphate pyrophosphatase activity"/>
    <property type="evidence" value="ECO:0007669"/>
    <property type="project" value="TreeGrafter"/>
</dbReference>
<dbReference type="CDD" id="cd03425">
    <property type="entry name" value="NUDIX_MutT_NudA_like"/>
    <property type="match status" value="1"/>
</dbReference>
<dbReference type="Pfam" id="PF14815">
    <property type="entry name" value="NUDIX_4"/>
    <property type="match status" value="1"/>
</dbReference>
<evidence type="ECO:0000256" key="4">
    <source>
        <dbReference type="ARBA" id="ARBA00022705"/>
    </source>
</evidence>
<sequence length="313" mass="33410">MTEKTLIDVVAGVLIAPDGRFMLASRPEGKPWAGWWEFPGGKVESGEAPLDALARELDEELGIRVLQAEPWLTRVHHYDHASVRLRFFRVRAWEGEVRAREGQGFAWQRSGEVSVEPVLPANGPLLDALSLPEICRVTCAGTVGAGTVLDGLDRLPDPGLVVVREPGMPDAERAQFATQVLGRVAARGGRAVLNGTPEEAARLGMSGVHLTAARLLALDARPDLPLVGASVHNRAELDAAARLELDYVLLGHVLPTASHPDQPPLGWDGLARLLAEGWPMPVFGLGGLSADDLTAARGCGAHGVALMRNAFTQ</sequence>
<comment type="catalytic activity">
    <reaction evidence="11">
        <text>8-oxo-GTP + H2O = 8-oxo-GMP + diphosphate + H(+)</text>
        <dbReference type="Rhea" id="RHEA:67616"/>
        <dbReference type="ChEBI" id="CHEBI:15377"/>
        <dbReference type="ChEBI" id="CHEBI:15378"/>
        <dbReference type="ChEBI" id="CHEBI:33019"/>
        <dbReference type="ChEBI" id="CHEBI:143553"/>
        <dbReference type="ChEBI" id="CHEBI:145694"/>
    </reaction>
</comment>
<protein>
    <recommendedName>
        <fullName evidence="13">8-oxo-dGTP diphosphatase</fullName>
        <ecNumber evidence="12">3.6.1.55</ecNumber>
    </recommendedName>
    <alternativeName>
        <fullName evidence="16">7,8-dihydro-8-oxoguanine-triphosphatase</fullName>
    </alternativeName>
    <alternativeName>
        <fullName evidence="15">Mutator protein MutT</fullName>
    </alternativeName>
    <alternativeName>
        <fullName evidence="14">dGTP pyrophosphohydrolase</fullName>
    </alternativeName>
</protein>
<dbReference type="GO" id="GO:0006260">
    <property type="term" value="P:DNA replication"/>
    <property type="evidence" value="ECO:0007669"/>
    <property type="project" value="UniProtKB-KW"/>
</dbReference>
<evidence type="ECO:0000256" key="3">
    <source>
        <dbReference type="ARBA" id="ARBA00022457"/>
    </source>
</evidence>
<dbReference type="InterPro" id="IPR029119">
    <property type="entry name" value="MutY_C"/>
</dbReference>
<dbReference type="GO" id="GO:0044716">
    <property type="term" value="F:8-oxo-GDP phosphatase activity"/>
    <property type="evidence" value="ECO:0007669"/>
    <property type="project" value="TreeGrafter"/>
</dbReference>
<evidence type="ECO:0000256" key="15">
    <source>
        <dbReference type="ARBA" id="ARBA00041979"/>
    </source>
</evidence>
<dbReference type="Pfam" id="PF02581">
    <property type="entry name" value="TMP-TENI"/>
    <property type="match status" value="1"/>
</dbReference>
<dbReference type="EC" id="3.6.1.55" evidence="12"/>
<evidence type="ECO:0000256" key="12">
    <source>
        <dbReference type="ARBA" id="ARBA00038905"/>
    </source>
</evidence>
<evidence type="ECO:0000256" key="9">
    <source>
        <dbReference type="ARBA" id="ARBA00023204"/>
    </source>
</evidence>
<evidence type="ECO:0000256" key="2">
    <source>
        <dbReference type="ARBA" id="ARBA00005582"/>
    </source>
</evidence>
<evidence type="ECO:0000256" key="8">
    <source>
        <dbReference type="ARBA" id="ARBA00022842"/>
    </source>
</evidence>
<dbReference type="InterPro" id="IPR020084">
    <property type="entry name" value="NUDIX_hydrolase_CS"/>
</dbReference>
<evidence type="ECO:0000256" key="7">
    <source>
        <dbReference type="ARBA" id="ARBA00022801"/>
    </source>
</evidence>
<evidence type="ECO:0000256" key="1">
    <source>
        <dbReference type="ARBA" id="ARBA00001946"/>
    </source>
</evidence>
<keyword evidence="3" id="KW-0515">Mutator protein</keyword>
<dbReference type="Gene3D" id="3.90.79.10">
    <property type="entry name" value="Nucleoside Triphosphate Pyrophosphohydrolase"/>
    <property type="match status" value="1"/>
</dbReference>
<keyword evidence="5" id="KW-0479">Metal-binding</keyword>
<dbReference type="GO" id="GO:0009228">
    <property type="term" value="P:thiamine biosynthetic process"/>
    <property type="evidence" value="ECO:0007669"/>
    <property type="project" value="UniProtKB-KW"/>
</dbReference>
<dbReference type="CDD" id="cd00564">
    <property type="entry name" value="TMP_TenI"/>
    <property type="match status" value="1"/>
</dbReference>
<keyword evidence="8" id="KW-0460">Magnesium</keyword>
<dbReference type="AlphaFoldDB" id="A0A918P7C3"/>
<comment type="cofactor">
    <cofactor evidence="1">
        <name>Mg(2+)</name>
        <dbReference type="ChEBI" id="CHEBI:18420"/>
    </cofactor>
</comment>
<reference evidence="18" key="1">
    <citation type="journal article" date="2014" name="Int. J. Syst. Evol. Microbiol.">
        <title>Complete genome sequence of Corynebacterium casei LMG S-19264T (=DSM 44701T), isolated from a smear-ripened cheese.</title>
        <authorList>
            <consortium name="US DOE Joint Genome Institute (JGI-PGF)"/>
            <person name="Walter F."/>
            <person name="Albersmeier A."/>
            <person name="Kalinowski J."/>
            <person name="Ruckert C."/>
        </authorList>
    </citation>
    <scope>NUCLEOTIDE SEQUENCE</scope>
    <source>
        <strain evidence="18">KCTC 32182</strain>
    </source>
</reference>
<evidence type="ECO:0000259" key="17">
    <source>
        <dbReference type="PROSITE" id="PS51462"/>
    </source>
</evidence>
<evidence type="ECO:0000256" key="13">
    <source>
        <dbReference type="ARBA" id="ARBA00040794"/>
    </source>
</evidence>
<keyword evidence="7" id="KW-0378">Hydrolase</keyword>
<dbReference type="RefSeq" id="WP_189536422.1">
    <property type="nucleotide sequence ID" value="NZ_BMYX01000024.1"/>
</dbReference>
<dbReference type="PROSITE" id="PS00893">
    <property type="entry name" value="NUDIX_BOX"/>
    <property type="match status" value="1"/>
</dbReference>
<gene>
    <name evidence="18" type="ORF">GCM10011289_33220</name>
</gene>
<dbReference type="InterPro" id="IPR022998">
    <property type="entry name" value="ThiamineP_synth_TenI"/>
</dbReference>
<dbReference type="GO" id="GO:0035539">
    <property type="term" value="F:8-oxo-7,8-dihydrodeoxyguanosine triphosphate pyrophosphatase activity"/>
    <property type="evidence" value="ECO:0007669"/>
    <property type="project" value="UniProtKB-EC"/>
</dbReference>
<evidence type="ECO:0000256" key="5">
    <source>
        <dbReference type="ARBA" id="ARBA00022723"/>
    </source>
</evidence>
<evidence type="ECO:0000256" key="11">
    <source>
        <dbReference type="ARBA" id="ARBA00036904"/>
    </source>
</evidence>
<keyword evidence="4" id="KW-0235">DNA replication</keyword>
<dbReference type="GO" id="GO:0006281">
    <property type="term" value="P:DNA repair"/>
    <property type="evidence" value="ECO:0007669"/>
    <property type="project" value="UniProtKB-KW"/>
</dbReference>
<evidence type="ECO:0000256" key="16">
    <source>
        <dbReference type="ARBA" id="ARBA00042798"/>
    </source>
</evidence>
<name>A0A918P7C3_9NEIS</name>
<dbReference type="InterPro" id="IPR047127">
    <property type="entry name" value="MutT-like"/>
</dbReference>
<dbReference type="Proteomes" id="UP000645257">
    <property type="component" value="Unassembled WGS sequence"/>
</dbReference>
<dbReference type="GO" id="GO:0044715">
    <property type="term" value="F:8-oxo-dGDP phosphatase activity"/>
    <property type="evidence" value="ECO:0007669"/>
    <property type="project" value="TreeGrafter"/>
</dbReference>
<evidence type="ECO:0000313" key="19">
    <source>
        <dbReference type="Proteomes" id="UP000645257"/>
    </source>
</evidence>
<evidence type="ECO:0000256" key="14">
    <source>
        <dbReference type="ARBA" id="ARBA00041592"/>
    </source>
</evidence>
<keyword evidence="9" id="KW-0234">DNA repair</keyword>
<reference evidence="18" key="2">
    <citation type="submission" date="2020-09" db="EMBL/GenBank/DDBJ databases">
        <authorList>
            <person name="Sun Q."/>
            <person name="Kim S."/>
        </authorList>
    </citation>
    <scope>NUCLEOTIDE SEQUENCE</scope>
    <source>
        <strain evidence="18">KCTC 32182</strain>
    </source>
</reference>
<dbReference type="NCBIfam" id="NF006530">
    <property type="entry name" value="PRK08999.1"/>
    <property type="match status" value="1"/>
</dbReference>
<dbReference type="PANTHER" id="PTHR47707">
    <property type="entry name" value="8-OXO-DGTP DIPHOSPHATASE"/>
    <property type="match status" value="1"/>
</dbReference>
<dbReference type="InterPro" id="IPR000086">
    <property type="entry name" value="NUDIX_hydrolase_dom"/>
</dbReference>
<keyword evidence="6" id="KW-0227">DNA damage</keyword>
<feature type="domain" description="Nudix hydrolase" evidence="17">
    <location>
        <begin position="5"/>
        <end position="133"/>
    </location>
</feature>
<evidence type="ECO:0000256" key="6">
    <source>
        <dbReference type="ARBA" id="ARBA00022763"/>
    </source>
</evidence>
<comment type="catalytic activity">
    <reaction evidence="10">
        <text>8-oxo-dGTP + H2O = 8-oxo-dGMP + diphosphate + H(+)</text>
        <dbReference type="Rhea" id="RHEA:31575"/>
        <dbReference type="ChEBI" id="CHEBI:15377"/>
        <dbReference type="ChEBI" id="CHEBI:15378"/>
        <dbReference type="ChEBI" id="CHEBI:33019"/>
        <dbReference type="ChEBI" id="CHEBI:63224"/>
        <dbReference type="ChEBI" id="CHEBI:77896"/>
        <dbReference type="EC" id="3.6.1.55"/>
    </reaction>
</comment>
<keyword evidence="19" id="KW-1185">Reference proteome</keyword>